<keyword evidence="2" id="KW-0808">Transferase</keyword>
<dbReference type="PROSITE" id="PS51186">
    <property type="entry name" value="GNAT"/>
    <property type="match status" value="1"/>
</dbReference>
<keyword evidence="3" id="KW-1185">Reference proteome</keyword>
<reference evidence="2 3" key="1">
    <citation type="journal article" date="2012" name="J. Bacteriol.">
        <title>Genome of Bacillus macauensis ZFHKF-1, a Long-Chain-Forming Bacterium.</title>
        <authorList>
            <person name="Cai L."/>
            <person name="Zhang T."/>
        </authorList>
    </citation>
    <scope>NUCLEOTIDE SEQUENCE [LARGE SCALE GENOMIC DNA]</scope>
    <source>
        <strain evidence="2 3">ZFHKF-1</strain>
    </source>
</reference>
<dbReference type="InterPro" id="IPR016181">
    <property type="entry name" value="Acyl_CoA_acyltransferase"/>
</dbReference>
<dbReference type="InterPro" id="IPR000182">
    <property type="entry name" value="GNAT_dom"/>
</dbReference>
<dbReference type="CDD" id="cd04301">
    <property type="entry name" value="NAT_SF"/>
    <property type="match status" value="1"/>
</dbReference>
<dbReference type="GO" id="GO:0016747">
    <property type="term" value="F:acyltransferase activity, transferring groups other than amino-acyl groups"/>
    <property type="evidence" value="ECO:0007669"/>
    <property type="project" value="InterPro"/>
</dbReference>
<dbReference type="AlphaFoldDB" id="I8AK41"/>
<proteinExistence type="predicted"/>
<evidence type="ECO:0000313" key="3">
    <source>
        <dbReference type="Proteomes" id="UP000004080"/>
    </source>
</evidence>
<accession>I8AK41</accession>
<dbReference type="SUPFAM" id="SSF55729">
    <property type="entry name" value="Acyl-CoA N-acyltransferases (Nat)"/>
    <property type="match status" value="1"/>
</dbReference>
<protein>
    <submittedName>
        <fullName evidence="2">Acetyltransferase</fullName>
    </submittedName>
</protein>
<dbReference type="RefSeq" id="WP_007201361.1">
    <property type="nucleotide sequence ID" value="NZ_AKKV01000022.1"/>
</dbReference>
<comment type="caution">
    <text evidence="2">The sequence shown here is derived from an EMBL/GenBank/DDBJ whole genome shotgun (WGS) entry which is preliminary data.</text>
</comment>
<evidence type="ECO:0000313" key="2">
    <source>
        <dbReference type="EMBL" id="EIT86192.1"/>
    </source>
</evidence>
<organism evidence="2 3">
    <name type="scientific">Fictibacillus macauensis ZFHKF-1</name>
    <dbReference type="NCBI Taxonomy" id="1196324"/>
    <lineage>
        <taxon>Bacteria</taxon>
        <taxon>Bacillati</taxon>
        <taxon>Bacillota</taxon>
        <taxon>Bacilli</taxon>
        <taxon>Bacillales</taxon>
        <taxon>Fictibacillaceae</taxon>
        <taxon>Fictibacillus</taxon>
    </lineage>
</organism>
<dbReference type="Gene3D" id="3.40.630.30">
    <property type="match status" value="1"/>
</dbReference>
<feature type="domain" description="N-acetyltransferase" evidence="1">
    <location>
        <begin position="1"/>
        <end position="139"/>
    </location>
</feature>
<sequence length="142" mass="16894">MKIVEQWNDQDSEYIRLKVIEHNLRCLGPRQITPTKKQSYIIRDEHDKIVGGITGTMYWQHLYIDFLWVDESLRGQDYGSQLIDSMEQYARDEQCRLIVVDTFSFQAPAFYEKKGFVQVGVIEDFPASHAKYFYEKRLCQQE</sequence>
<dbReference type="PATRIC" id="fig|1196324.3.peg.1290"/>
<name>I8AK41_9BACL</name>
<dbReference type="EMBL" id="AKKV01000022">
    <property type="protein sequence ID" value="EIT86192.1"/>
    <property type="molecule type" value="Genomic_DNA"/>
</dbReference>
<dbReference type="STRING" id="1196324.A374_06321"/>
<dbReference type="Pfam" id="PF00583">
    <property type="entry name" value="Acetyltransf_1"/>
    <property type="match status" value="1"/>
</dbReference>
<dbReference type="eggNOG" id="COG0456">
    <property type="taxonomic scope" value="Bacteria"/>
</dbReference>
<gene>
    <name evidence="2" type="ORF">A374_06321</name>
</gene>
<dbReference type="OrthoDB" id="9787920at2"/>
<evidence type="ECO:0000259" key="1">
    <source>
        <dbReference type="PROSITE" id="PS51186"/>
    </source>
</evidence>
<dbReference type="Proteomes" id="UP000004080">
    <property type="component" value="Unassembled WGS sequence"/>
</dbReference>